<keyword evidence="6" id="KW-1185">Reference proteome</keyword>
<feature type="domain" description="GS catalytic" evidence="4">
    <location>
        <begin position="199"/>
        <end position="631"/>
    </location>
</feature>
<dbReference type="Pfam" id="PF18318">
    <property type="entry name" value="Gln-synt_C-ter"/>
    <property type="match status" value="1"/>
</dbReference>
<gene>
    <name evidence="5" type="ORF">FOL47_003998</name>
</gene>
<dbReference type="Pfam" id="PF12437">
    <property type="entry name" value="GSIII_N"/>
    <property type="match status" value="1"/>
</dbReference>
<proteinExistence type="inferred from homology"/>
<dbReference type="SUPFAM" id="SSF55931">
    <property type="entry name" value="Glutamine synthetase/guanido kinase"/>
    <property type="match status" value="1"/>
</dbReference>
<evidence type="ECO:0000256" key="2">
    <source>
        <dbReference type="RuleBase" id="RU000384"/>
    </source>
</evidence>
<dbReference type="PROSITE" id="PS51986">
    <property type="entry name" value="GS_BETA_GRASP"/>
    <property type="match status" value="1"/>
</dbReference>
<dbReference type="InterPro" id="IPR008146">
    <property type="entry name" value="Gln_synth_cat_dom"/>
</dbReference>
<dbReference type="InterPro" id="IPR022147">
    <property type="entry name" value="GSIII_N"/>
</dbReference>
<dbReference type="OrthoDB" id="415358at2759"/>
<protein>
    <recommendedName>
        <fullName evidence="7">Glutamine synthetase</fullName>
    </recommendedName>
</protein>
<organism evidence="5 6">
    <name type="scientific">Perkinsus chesapeaki</name>
    <name type="common">Clam parasite</name>
    <name type="synonym">Perkinsus andrewsi</name>
    <dbReference type="NCBI Taxonomy" id="330153"/>
    <lineage>
        <taxon>Eukaryota</taxon>
        <taxon>Sar</taxon>
        <taxon>Alveolata</taxon>
        <taxon>Perkinsozoa</taxon>
        <taxon>Perkinsea</taxon>
        <taxon>Perkinsida</taxon>
        <taxon>Perkinsidae</taxon>
        <taxon>Perkinsus</taxon>
    </lineage>
</organism>
<evidence type="ECO:0000256" key="1">
    <source>
        <dbReference type="PROSITE-ProRule" id="PRU01330"/>
    </source>
</evidence>
<dbReference type="PROSITE" id="PS00181">
    <property type="entry name" value="GLNA_ATP"/>
    <property type="match status" value="1"/>
</dbReference>
<dbReference type="InterPro" id="IPR014746">
    <property type="entry name" value="Gln_synth/guanido_kin_cat_dom"/>
</dbReference>
<feature type="domain" description="GS beta-grasp" evidence="3">
    <location>
        <begin position="86"/>
        <end position="179"/>
    </location>
</feature>
<dbReference type="Pfam" id="PF00120">
    <property type="entry name" value="Gln-synt_C"/>
    <property type="match status" value="1"/>
</dbReference>
<dbReference type="Proteomes" id="UP000591131">
    <property type="component" value="Unassembled WGS sequence"/>
</dbReference>
<dbReference type="EMBL" id="JAAPAO010000023">
    <property type="protein sequence ID" value="KAF4677001.1"/>
    <property type="molecule type" value="Genomic_DNA"/>
</dbReference>
<reference evidence="5 6" key="1">
    <citation type="submission" date="2020-04" db="EMBL/GenBank/DDBJ databases">
        <title>Perkinsus chesapeaki whole genome sequence.</title>
        <authorList>
            <person name="Bogema D.R."/>
        </authorList>
    </citation>
    <scope>NUCLEOTIDE SEQUENCE [LARGE SCALE GENOMIC DNA]</scope>
    <source>
        <strain evidence="5">ATCC PRA-425</strain>
    </source>
</reference>
<comment type="similarity">
    <text evidence="1 2">Belongs to the glutamine synthetase family.</text>
</comment>
<dbReference type="PANTHER" id="PTHR42974:SF1">
    <property type="entry name" value="TYPE-3 GLUTAMINE SYNTHETASE"/>
    <property type="match status" value="1"/>
</dbReference>
<evidence type="ECO:0000259" key="4">
    <source>
        <dbReference type="PROSITE" id="PS51987"/>
    </source>
</evidence>
<evidence type="ECO:0000313" key="5">
    <source>
        <dbReference type="EMBL" id="KAF4677001.1"/>
    </source>
</evidence>
<dbReference type="InterPro" id="IPR008147">
    <property type="entry name" value="Gln_synt_N"/>
</dbReference>
<name>A0A7J6N1Q7_PERCH</name>
<evidence type="ECO:0008006" key="7">
    <source>
        <dbReference type="Google" id="ProtNLM"/>
    </source>
</evidence>
<evidence type="ECO:0000259" key="3">
    <source>
        <dbReference type="PROSITE" id="PS51986"/>
    </source>
</evidence>
<evidence type="ECO:0000313" key="6">
    <source>
        <dbReference type="Proteomes" id="UP000591131"/>
    </source>
</evidence>
<dbReference type="PROSITE" id="PS51987">
    <property type="entry name" value="GS_CATALYTIC"/>
    <property type="match status" value="1"/>
</dbReference>
<dbReference type="GO" id="GO:0004356">
    <property type="term" value="F:glutamine synthetase activity"/>
    <property type="evidence" value="ECO:0007669"/>
    <property type="project" value="InterPro"/>
</dbReference>
<dbReference type="InterPro" id="IPR027303">
    <property type="entry name" value="Gln_synth_gly_rich_site"/>
</dbReference>
<dbReference type="Gene3D" id="1.20.120.1560">
    <property type="match status" value="1"/>
</dbReference>
<dbReference type="Gene3D" id="3.30.590.10">
    <property type="entry name" value="Glutamine synthetase/guanido kinase, catalytic domain"/>
    <property type="match status" value="1"/>
</dbReference>
<dbReference type="AlphaFoldDB" id="A0A7J6N1Q7"/>
<dbReference type="SMART" id="SM01230">
    <property type="entry name" value="Gln-synt_C"/>
    <property type="match status" value="1"/>
</dbReference>
<sequence>MAASRVSAISSIVDGNRDLSYGVNTKTTKDQFGMHVFSDRVMKDCLPNSIYKQMRSTVENQEALDPSLADTVAAAMKDWAVGLGATHFTHVFYPHTGSTAEKHESFIEPSGDGTALTRFDGKSLIQGEPDASSFPNGGIRGTNEARGYTAWDVTSPAYVLEKGGTLTLCIPTAFVSWTGEAIDLKIPLLRSMQAVENSARRVLGHFVRESEYISNITSFCGPEQEYFLVDKRLVSLRPDLVICDRTLFGSIPAKSQQFDDHYFGAIPDRVLKCMTETESRLYKLGVPIKCRHNEVAPGQFEIVPLFETANIASDHQHLIMQVLRNTAEKHGFQALLHEKPFAGVNGSGKHVNWSIGNSTQGNFFEPTENPGANTRFLFFIAAVIRAVDIHAGLLRGSIASASNDHRLGAQEAPPAIISIYLGDQLFDIFEQIKSATKAGEPSTGHYTLETRVRRTSMTLGAKTLPSLNKDAGDRNRTSPFAFTGNKFEFRAVGSSQSLSPSLIVLNTIMAQSLAHLADLLEQRIASGMTLEESAKAIIGEVYRDHGRVVFNGDGYSDTWKDEAVRRGLKVLVKSPEAIEEYATPETIALFESCGVMSRSELMAKKNILLEIYFNRIGVEARCAYRIANTMILPACLKYQTDLAANIANLKAATGIVPEFTCSRLVEVSKYVEDLGKAMAALKAKVDHKSTSEDPKAHARFAADELRPTMKALREAVDSLEQIVSDEYWPLPTYQEMLFIKRMITSNVFTLLCFISTRELMGAVRARPRKTNKQTDGVQKSVVGDIEVGLVTLSYGSSFAGRFGVAIAQDKNSCLLKHKQGSGFFHVRSIPVNHDTETYISWNGGEARVAFRSSPTLQWLRFRFDNDSTAVSGEPDKVEKFFQFASPLFDSSAQRRSQNLNPFGDVARAVRGILELPGRPNCEEILRALTITAGGENRPFAWVSDFLIAKKHIIIDKLEEAKRISNPALSSPEKGLFHLKNGG</sequence>
<dbReference type="InterPro" id="IPR052725">
    <property type="entry name" value="GS_Type-3"/>
</dbReference>
<comment type="caution">
    <text evidence="5">The sequence shown here is derived from an EMBL/GenBank/DDBJ whole genome shotgun (WGS) entry which is preliminary data.</text>
</comment>
<dbReference type="GO" id="GO:0006542">
    <property type="term" value="P:glutamine biosynthetic process"/>
    <property type="evidence" value="ECO:0007669"/>
    <property type="project" value="InterPro"/>
</dbReference>
<accession>A0A7J6N1Q7</accession>
<dbReference type="PANTHER" id="PTHR42974">
    <property type="entry name" value="GLUTAMINE SYNTHETASE"/>
    <property type="match status" value="1"/>
</dbReference>
<dbReference type="InterPro" id="IPR040577">
    <property type="entry name" value="Gln-synt_C"/>
</dbReference>